<dbReference type="InterPro" id="IPR050366">
    <property type="entry name" value="BP-dependent_transpt_permease"/>
</dbReference>
<dbReference type="PANTHER" id="PTHR43386">
    <property type="entry name" value="OLIGOPEPTIDE TRANSPORT SYSTEM PERMEASE PROTEIN APPC"/>
    <property type="match status" value="1"/>
</dbReference>
<evidence type="ECO:0000256" key="8">
    <source>
        <dbReference type="ARBA" id="ARBA00023136"/>
    </source>
</evidence>
<gene>
    <name evidence="11" type="ORF">DWE98_12335</name>
</gene>
<keyword evidence="8 9" id="KW-0472">Membrane</keyword>
<feature type="transmembrane region" description="Helical" evidence="9">
    <location>
        <begin position="68"/>
        <end position="92"/>
    </location>
</feature>
<dbReference type="SUPFAM" id="SSF161098">
    <property type="entry name" value="MetI-like"/>
    <property type="match status" value="1"/>
</dbReference>
<dbReference type="Proteomes" id="UP000255207">
    <property type="component" value="Unassembled WGS sequence"/>
</dbReference>
<dbReference type="GO" id="GO:0055085">
    <property type="term" value="P:transmembrane transport"/>
    <property type="evidence" value="ECO:0007669"/>
    <property type="project" value="InterPro"/>
</dbReference>
<keyword evidence="2 9" id="KW-0813">Transport</keyword>
<evidence type="ECO:0000256" key="1">
    <source>
        <dbReference type="ARBA" id="ARBA00004651"/>
    </source>
</evidence>
<evidence type="ECO:0000313" key="11">
    <source>
        <dbReference type="EMBL" id="RDJ25502.1"/>
    </source>
</evidence>
<evidence type="ECO:0000256" key="2">
    <source>
        <dbReference type="ARBA" id="ARBA00022448"/>
    </source>
</evidence>
<evidence type="ECO:0000313" key="12">
    <source>
        <dbReference type="Proteomes" id="UP000255207"/>
    </source>
</evidence>
<dbReference type="InterPro" id="IPR035906">
    <property type="entry name" value="MetI-like_sf"/>
</dbReference>
<comment type="subcellular location">
    <subcellularLocation>
        <location evidence="1 9">Cell membrane</location>
        <topology evidence="1 9">Multi-pass membrane protein</topology>
    </subcellularLocation>
</comment>
<feature type="transmembrane region" description="Helical" evidence="9">
    <location>
        <begin position="232"/>
        <end position="252"/>
    </location>
</feature>
<evidence type="ECO:0000256" key="3">
    <source>
        <dbReference type="ARBA" id="ARBA00022475"/>
    </source>
</evidence>
<keyword evidence="4 9" id="KW-0812">Transmembrane</keyword>
<dbReference type="Pfam" id="PF00528">
    <property type="entry name" value="BPD_transp_1"/>
    <property type="match status" value="1"/>
</dbReference>
<dbReference type="PANTHER" id="PTHR43386:SF1">
    <property type="entry name" value="D,D-DIPEPTIDE TRANSPORT SYSTEM PERMEASE PROTEIN DDPC-RELATED"/>
    <property type="match status" value="1"/>
</dbReference>
<dbReference type="GO" id="GO:0005886">
    <property type="term" value="C:plasma membrane"/>
    <property type="evidence" value="ECO:0007669"/>
    <property type="project" value="UniProtKB-SubCell"/>
</dbReference>
<dbReference type="GO" id="GO:0015833">
    <property type="term" value="P:peptide transport"/>
    <property type="evidence" value="ECO:0007669"/>
    <property type="project" value="UniProtKB-KW"/>
</dbReference>
<name>A0A370L7C1_9HYPH</name>
<feature type="transmembrane region" description="Helical" evidence="9">
    <location>
        <begin position="185"/>
        <end position="211"/>
    </location>
</feature>
<dbReference type="PROSITE" id="PS50928">
    <property type="entry name" value="ABC_TM1"/>
    <property type="match status" value="1"/>
</dbReference>
<keyword evidence="7 9" id="KW-1133">Transmembrane helix</keyword>
<dbReference type="Gene3D" id="1.10.3720.10">
    <property type="entry name" value="MetI-like"/>
    <property type="match status" value="1"/>
</dbReference>
<keyword evidence="6" id="KW-0653">Protein transport</keyword>
<evidence type="ECO:0000259" key="10">
    <source>
        <dbReference type="PROSITE" id="PS50928"/>
    </source>
</evidence>
<dbReference type="GO" id="GO:0015031">
    <property type="term" value="P:protein transport"/>
    <property type="evidence" value="ECO:0007669"/>
    <property type="project" value="UniProtKB-KW"/>
</dbReference>
<dbReference type="OrthoDB" id="9815712at2"/>
<comment type="caution">
    <text evidence="11">The sequence shown here is derived from an EMBL/GenBank/DDBJ whole genome shotgun (WGS) entry which is preliminary data.</text>
</comment>
<proteinExistence type="inferred from homology"/>
<dbReference type="CDD" id="cd06261">
    <property type="entry name" value="TM_PBP2"/>
    <property type="match status" value="1"/>
</dbReference>
<evidence type="ECO:0000256" key="6">
    <source>
        <dbReference type="ARBA" id="ARBA00022927"/>
    </source>
</evidence>
<feature type="domain" description="ABC transmembrane type-1" evidence="10">
    <location>
        <begin position="64"/>
        <end position="257"/>
    </location>
</feature>
<dbReference type="InterPro" id="IPR000515">
    <property type="entry name" value="MetI-like"/>
</dbReference>
<evidence type="ECO:0000256" key="7">
    <source>
        <dbReference type="ARBA" id="ARBA00022989"/>
    </source>
</evidence>
<keyword evidence="3" id="KW-1003">Cell membrane</keyword>
<organism evidence="11 12">
    <name type="scientific">Bosea caraganae</name>
    <dbReference type="NCBI Taxonomy" id="2763117"/>
    <lineage>
        <taxon>Bacteria</taxon>
        <taxon>Pseudomonadati</taxon>
        <taxon>Pseudomonadota</taxon>
        <taxon>Alphaproteobacteria</taxon>
        <taxon>Hyphomicrobiales</taxon>
        <taxon>Boseaceae</taxon>
        <taxon>Bosea</taxon>
    </lineage>
</organism>
<evidence type="ECO:0000256" key="9">
    <source>
        <dbReference type="RuleBase" id="RU363032"/>
    </source>
</evidence>
<dbReference type="RefSeq" id="WP_114829548.1">
    <property type="nucleotide sequence ID" value="NZ_QQTO01000021.1"/>
</dbReference>
<keyword evidence="12" id="KW-1185">Reference proteome</keyword>
<comment type="similarity">
    <text evidence="9">Belongs to the binding-protein-dependent transport system permease family.</text>
</comment>
<keyword evidence="5" id="KW-0571">Peptide transport</keyword>
<dbReference type="AlphaFoldDB" id="A0A370L7C1"/>
<reference evidence="12" key="1">
    <citation type="submission" date="2018-07" db="EMBL/GenBank/DDBJ databases">
        <authorList>
            <person name="Safronova V.I."/>
            <person name="Chirak E.R."/>
            <person name="Sazanova A.L."/>
        </authorList>
    </citation>
    <scope>NUCLEOTIDE SEQUENCE [LARGE SCALE GENOMIC DNA]</scope>
    <source>
        <strain evidence="12">RCAM04685</strain>
    </source>
</reference>
<evidence type="ECO:0000256" key="5">
    <source>
        <dbReference type="ARBA" id="ARBA00022856"/>
    </source>
</evidence>
<protein>
    <submittedName>
        <fullName evidence="11">ABC transporter permease</fullName>
    </submittedName>
</protein>
<evidence type="ECO:0000256" key="4">
    <source>
        <dbReference type="ARBA" id="ARBA00022692"/>
    </source>
</evidence>
<accession>A0A370L7C1</accession>
<sequence>MKRLWLPGALVALIILAALAAPLFGLPDPVRQDIARRLSGPMPGAWLGRDEFGRDVLSRLIWGARTSLGVAFAAALVAGVAGILLGLIGGWSRGVVAFLSVRSMDVILCFPPVLLALLVVTLLGPGAATLILVLSVLYLPGFARVTYAEVRAVRGRDYVEATRALGASTWYMLLRTVLPNIAGPVLVQLSLTVAAAVVIESGLSFLGLGVVPPSPSWGLMIRGARATMEQAPLLLLWPCAALTLTILAMNLLCDALRDAVDPRTTEAAK</sequence>
<dbReference type="EMBL" id="QQTP01000005">
    <property type="protein sequence ID" value="RDJ25502.1"/>
    <property type="molecule type" value="Genomic_DNA"/>
</dbReference>
<feature type="transmembrane region" description="Helical" evidence="9">
    <location>
        <begin position="113"/>
        <end position="139"/>
    </location>
</feature>